<keyword evidence="3" id="KW-1185">Reference proteome</keyword>
<protein>
    <submittedName>
        <fullName evidence="2">Uncharacterized protein</fullName>
    </submittedName>
</protein>
<sequence length="201" mass="21600">MDNDGSSASMHTTNGNNSTLMSMAQSHTIKGIGPSKGKLSSFSHSITSYTLLTLRVRVSFQVALLASPVHSSSEALPRFRRGNSGVNPVSQALEYPSNSLGSELRYLPTIGAEQTNIHPYPGTGGINAPPKTPNQPRKTGGREMNDGQEANVTPDHEILDLDGDQASPETGNSGCRVFVGLGDDRSRQAQEMHHWMRSVEN</sequence>
<dbReference type="Proteomes" id="UP001341840">
    <property type="component" value="Unassembled WGS sequence"/>
</dbReference>
<dbReference type="EMBL" id="JASCZI010121802">
    <property type="protein sequence ID" value="MED6162991.1"/>
    <property type="molecule type" value="Genomic_DNA"/>
</dbReference>
<comment type="caution">
    <text evidence="2">The sequence shown here is derived from an EMBL/GenBank/DDBJ whole genome shotgun (WGS) entry which is preliminary data.</text>
</comment>
<organism evidence="2 3">
    <name type="scientific">Stylosanthes scabra</name>
    <dbReference type="NCBI Taxonomy" id="79078"/>
    <lineage>
        <taxon>Eukaryota</taxon>
        <taxon>Viridiplantae</taxon>
        <taxon>Streptophyta</taxon>
        <taxon>Embryophyta</taxon>
        <taxon>Tracheophyta</taxon>
        <taxon>Spermatophyta</taxon>
        <taxon>Magnoliopsida</taxon>
        <taxon>eudicotyledons</taxon>
        <taxon>Gunneridae</taxon>
        <taxon>Pentapetalae</taxon>
        <taxon>rosids</taxon>
        <taxon>fabids</taxon>
        <taxon>Fabales</taxon>
        <taxon>Fabaceae</taxon>
        <taxon>Papilionoideae</taxon>
        <taxon>50 kb inversion clade</taxon>
        <taxon>dalbergioids sensu lato</taxon>
        <taxon>Dalbergieae</taxon>
        <taxon>Pterocarpus clade</taxon>
        <taxon>Stylosanthes</taxon>
    </lineage>
</organism>
<proteinExistence type="predicted"/>
<evidence type="ECO:0000313" key="3">
    <source>
        <dbReference type="Proteomes" id="UP001341840"/>
    </source>
</evidence>
<accession>A0ABU6UNX0</accession>
<name>A0ABU6UNX0_9FABA</name>
<evidence type="ECO:0000256" key="1">
    <source>
        <dbReference type="SAM" id="MobiDB-lite"/>
    </source>
</evidence>
<feature type="region of interest" description="Disordered" evidence="1">
    <location>
        <begin position="115"/>
        <end position="179"/>
    </location>
</feature>
<evidence type="ECO:0000313" key="2">
    <source>
        <dbReference type="EMBL" id="MED6162991.1"/>
    </source>
</evidence>
<gene>
    <name evidence="2" type="ORF">PIB30_075721</name>
</gene>
<reference evidence="2 3" key="1">
    <citation type="journal article" date="2023" name="Plants (Basel)">
        <title>Bridging the Gap: Combining Genomics and Transcriptomics Approaches to Understand Stylosanthes scabra, an Orphan Legume from the Brazilian Caatinga.</title>
        <authorList>
            <person name="Ferreira-Neto J.R.C."/>
            <person name="da Silva M.D."/>
            <person name="Binneck E."/>
            <person name="de Melo N.F."/>
            <person name="da Silva R.H."/>
            <person name="de Melo A.L.T.M."/>
            <person name="Pandolfi V."/>
            <person name="Bustamante F.O."/>
            <person name="Brasileiro-Vidal A.C."/>
            <person name="Benko-Iseppon A.M."/>
        </authorList>
    </citation>
    <scope>NUCLEOTIDE SEQUENCE [LARGE SCALE GENOMIC DNA]</scope>
    <source>
        <tissue evidence="2">Leaves</tissue>
    </source>
</reference>